<dbReference type="RefSeq" id="WP_114983344.1">
    <property type="nucleotide sequence ID" value="NZ_CP027806.1"/>
</dbReference>
<keyword evidence="5" id="KW-0997">Cell inner membrane</keyword>
<dbReference type="PANTHER" id="PTHR33446:SF2">
    <property type="entry name" value="PROTEIN TONB"/>
    <property type="match status" value="1"/>
</dbReference>
<feature type="domain" description="TonB C-terminal" evidence="11">
    <location>
        <begin position="128"/>
        <end position="218"/>
    </location>
</feature>
<evidence type="ECO:0000256" key="9">
    <source>
        <dbReference type="ARBA" id="ARBA00023136"/>
    </source>
</evidence>
<dbReference type="EMBL" id="CP027806">
    <property type="protein sequence ID" value="AXJ00032.1"/>
    <property type="molecule type" value="Genomic_DNA"/>
</dbReference>
<keyword evidence="3" id="KW-0813">Transport</keyword>
<dbReference type="PANTHER" id="PTHR33446">
    <property type="entry name" value="PROTEIN TONB-RELATED"/>
    <property type="match status" value="1"/>
</dbReference>
<dbReference type="GO" id="GO:0098797">
    <property type="term" value="C:plasma membrane protein complex"/>
    <property type="evidence" value="ECO:0007669"/>
    <property type="project" value="TreeGrafter"/>
</dbReference>
<dbReference type="Pfam" id="PF03544">
    <property type="entry name" value="TonB_C"/>
    <property type="match status" value="1"/>
</dbReference>
<dbReference type="GO" id="GO:0055085">
    <property type="term" value="P:transmembrane transport"/>
    <property type="evidence" value="ECO:0007669"/>
    <property type="project" value="InterPro"/>
</dbReference>
<evidence type="ECO:0000256" key="3">
    <source>
        <dbReference type="ARBA" id="ARBA00022448"/>
    </source>
</evidence>
<dbReference type="PROSITE" id="PS52015">
    <property type="entry name" value="TONB_CTD"/>
    <property type="match status" value="1"/>
</dbReference>
<organism evidence="12 13">
    <name type="scientific">Cyclonatronum proteinivorum</name>
    <dbReference type="NCBI Taxonomy" id="1457365"/>
    <lineage>
        <taxon>Bacteria</taxon>
        <taxon>Pseudomonadati</taxon>
        <taxon>Balneolota</taxon>
        <taxon>Balneolia</taxon>
        <taxon>Balneolales</taxon>
        <taxon>Cyclonatronaceae</taxon>
        <taxon>Cyclonatronum</taxon>
    </lineage>
</organism>
<dbReference type="SUPFAM" id="SSF74653">
    <property type="entry name" value="TolA/TonB C-terminal domain"/>
    <property type="match status" value="1"/>
</dbReference>
<reference evidence="12 13" key="1">
    <citation type="submission" date="2018-03" db="EMBL/GenBank/DDBJ databases">
        <title>Phenotypic and genomic properties of Cyclonatronum proteinivorum gen. nov., sp. nov., a haloalkaliphilic bacteroidete from soda lakes possessing Na+-translocating rhodopsin.</title>
        <authorList>
            <person name="Toshchakov S.V."/>
            <person name="Korzhenkov A."/>
            <person name="Samarov N.I."/>
            <person name="Kublanov I.V."/>
            <person name="Muntyan M.S."/>
            <person name="Sorokin D.Y."/>
        </authorList>
    </citation>
    <scope>NUCLEOTIDE SEQUENCE [LARGE SCALE GENOMIC DNA]</scope>
    <source>
        <strain evidence="12 13">Omega</strain>
    </source>
</reference>
<dbReference type="GO" id="GO:0015891">
    <property type="term" value="P:siderophore transport"/>
    <property type="evidence" value="ECO:0007669"/>
    <property type="project" value="InterPro"/>
</dbReference>
<evidence type="ECO:0000256" key="4">
    <source>
        <dbReference type="ARBA" id="ARBA00022475"/>
    </source>
</evidence>
<evidence type="ECO:0000313" key="12">
    <source>
        <dbReference type="EMBL" id="AXJ00032.1"/>
    </source>
</evidence>
<sequence>MGPKKKPEKDLRKDYQITLQSSLVIALLVAVGLFKFNMDFGGEFVIEQIERIELEIEDIVQTEIIEVPPPPPRPPVPIEVPDDAIIDDDLLDMDAFLDMDAGFDAPPPPPPPDDDFEDEVFVVVENMPEMVGGQAALYDALRYPDMARRAGIEGRVIIQFIVDEQGRVQNPQVVRSAGAGGLDEAAVAAISQMRFTPGMQRGRPVRVQMTQPVIFRLQ</sequence>
<dbReference type="OrthoDB" id="9812355at2"/>
<dbReference type="InterPro" id="IPR003538">
    <property type="entry name" value="TonB"/>
</dbReference>
<dbReference type="NCBIfam" id="TIGR01352">
    <property type="entry name" value="tonB_Cterm"/>
    <property type="match status" value="1"/>
</dbReference>
<keyword evidence="9 10" id="KW-0472">Membrane</keyword>
<evidence type="ECO:0000256" key="2">
    <source>
        <dbReference type="ARBA" id="ARBA00006555"/>
    </source>
</evidence>
<dbReference type="Gene3D" id="3.30.1150.10">
    <property type="match status" value="1"/>
</dbReference>
<dbReference type="InterPro" id="IPR051045">
    <property type="entry name" value="TonB-dependent_transducer"/>
</dbReference>
<dbReference type="InterPro" id="IPR006260">
    <property type="entry name" value="TonB/TolA_C"/>
</dbReference>
<protein>
    <submittedName>
        <fullName evidence="12">Outer membrane transport energization protein TonB</fullName>
    </submittedName>
</protein>
<dbReference type="InterPro" id="IPR037682">
    <property type="entry name" value="TonB_C"/>
</dbReference>
<evidence type="ECO:0000256" key="7">
    <source>
        <dbReference type="ARBA" id="ARBA00022927"/>
    </source>
</evidence>
<proteinExistence type="inferred from homology"/>
<evidence type="ECO:0000256" key="10">
    <source>
        <dbReference type="SAM" id="Phobius"/>
    </source>
</evidence>
<dbReference type="GO" id="GO:0031992">
    <property type="term" value="F:energy transducer activity"/>
    <property type="evidence" value="ECO:0007669"/>
    <property type="project" value="InterPro"/>
</dbReference>
<feature type="transmembrane region" description="Helical" evidence="10">
    <location>
        <begin position="15"/>
        <end position="34"/>
    </location>
</feature>
<keyword evidence="4" id="KW-1003">Cell membrane</keyword>
<accession>A0A345UHT0</accession>
<evidence type="ECO:0000256" key="5">
    <source>
        <dbReference type="ARBA" id="ARBA00022519"/>
    </source>
</evidence>
<evidence type="ECO:0000256" key="8">
    <source>
        <dbReference type="ARBA" id="ARBA00022989"/>
    </source>
</evidence>
<evidence type="ECO:0000313" key="13">
    <source>
        <dbReference type="Proteomes" id="UP000254808"/>
    </source>
</evidence>
<comment type="subcellular location">
    <subcellularLocation>
        <location evidence="1">Cell inner membrane</location>
        <topology evidence="1">Single-pass membrane protein</topology>
        <orientation evidence="1">Periplasmic side</orientation>
    </subcellularLocation>
</comment>
<dbReference type="PRINTS" id="PR01374">
    <property type="entry name" value="TONBPROTEIN"/>
</dbReference>
<evidence type="ECO:0000256" key="1">
    <source>
        <dbReference type="ARBA" id="ARBA00004383"/>
    </source>
</evidence>
<evidence type="ECO:0000256" key="6">
    <source>
        <dbReference type="ARBA" id="ARBA00022692"/>
    </source>
</evidence>
<keyword evidence="13" id="KW-1185">Reference proteome</keyword>
<name>A0A345UHT0_9BACT</name>
<evidence type="ECO:0000259" key="11">
    <source>
        <dbReference type="PROSITE" id="PS52015"/>
    </source>
</evidence>
<dbReference type="KEGG" id="cprv:CYPRO_0749"/>
<dbReference type="Proteomes" id="UP000254808">
    <property type="component" value="Chromosome"/>
</dbReference>
<keyword evidence="7" id="KW-0653">Protein transport</keyword>
<keyword evidence="8 10" id="KW-1133">Transmembrane helix</keyword>
<gene>
    <name evidence="12" type="ORF">CYPRO_0749</name>
</gene>
<keyword evidence="6 10" id="KW-0812">Transmembrane</keyword>
<dbReference type="GO" id="GO:0015031">
    <property type="term" value="P:protein transport"/>
    <property type="evidence" value="ECO:0007669"/>
    <property type="project" value="UniProtKB-KW"/>
</dbReference>
<dbReference type="GO" id="GO:0030288">
    <property type="term" value="C:outer membrane-bounded periplasmic space"/>
    <property type="evidence" value="ECO:0007669"/>
    <property type="project" value="InterPro"/>
</dbReference>
<dbReference type="AlphaFoldDB" id="A0A345UHT0"/>
<comment type="similarity">
    <text evidence="2">Belongs to the TonB family.</text>
</comment>